<reference evidence="2" key="1">
    <citation type="journal article" date="2014" name="Front. Microbiol.">
        <title>High frequency of phylogenetically diverse reductive dehalogenase-homologous genes in deep subseafloor sedimentary metagenomes.</title>
        <authorList>
            <person name="Kawai M."/>
            <person name="Futagami T."/>
            <person name="Toyoda A."/>
            <person name="Takaki Y."/>
            <person name="Nishi S."/>
            <person name="Hori S."/>
            <person name="Arai W."/>
            <person name="Tsubouchi T."/>
            <person name="Morono Y."/>
            <person name="Uchiyama I."/>
            <person name="Ito T."/>
            <person name="Fujiyama A."/>
            <person name="Inagaki F."/>
            <person name="Takami H."/>
        </authorList>
    </citation>
    <scope>NUCLEOTIDE SEQUENCE</scope>
    <source>
        <strain evidence="2">Expedition CK06-06</strain>
    </source>
</reference>
<comment type="caution">
    <text evidence="2">The sequence shown here is derived from an EMBL/GenBank/DDBJ whole genome shotgun (WGS) entry which is preliminary data.</text>
</comment>
<organism evidence="2">
    <name type="scientific">marine sediment metagenome</name>
    <dbReference type="NCBI Taxonomy" id="412755"/>
    <lineage>
        <taxon>unclassified sequences</taxon>
        <taxon>metagenomes</taxon>
        <taxon>ecological metagenomes</taxon>
    </lineage>
</organism>
<dbReference type="SUPFAM" id="SSF52317">
    <property type="entry name" value="Class I glutamine amidotransferase-like"/>
    <property type="match status" value="1"/>
</dbReference>
<feature type="non-terminal residue" evidence="2">
    <location>
        <position position="1"/>
    </location>
</feature>
<sequence length="172" mass="19880">NTNNKVFETENERVAFQRYIQAGGGFVGIHSACGTERQWHWFSQLLGGTFEWHPPYQAAVIDVIDYNHPSTGFLPDRWEREDEWYLLKNMNPDIHILATLDSATYQSERHGKDYPTAWYHEYDGGRSFFTAGGHSSEHYSDSLFIRHILGGIVYAIGENKKLDYSKVKAQYP</sequence>
<evidence type="ECO:0000313" key="2">
    <source>
        <dbReference type="EMBL" id="GAI88850.1"/>
    </source>
</evidence>
<protein>
    <recommendedName>
        <fullName evidence="1">ThuA-like domain-containing protein</fullName>
    </recommendedName>
</protein>
<dbReference type="PANTHER" id="PTHR40469">
    <property type="entry name" value="SECRETED GLYCOSYL HYDROLASE"/>
    <property type="match status" value="1"/>
</dbReference>
<dbReference type="Gene3D" id="3.40.50.880">
    <property type="match status" value="1"/>
</dbReference>
<name>X1TMQ3_9ZZZZ</name>
<accession>X1TMQ3</accession>
<gene>
    <name evidence="2" type="ORF">S12H4_37927</name>
</gene>
<dbReference type="PANTHER" id="PTHR40469:SF2">
    <property type="entry name" value="GALACTOSE-BINDING DOMAIN-LIKE SUPERFAMILY PROTEIN"/>
    <property type="match status" value="1"/>
</dbReference>
<dbReference type="InterPro" id="IPR029062">
    <property type="entry name" value="Class_I_gatase-like"/>
</dbReference>
<evidence type="ECO:0000259" key="1">
    <source>
        <dbReference type="Pfam" id="PF06283"/>
    </source>
</evidence>
<dbReference type="Pfam" id="PF06283">
    <property type="entry name" value="ThuA"/>
    <property type="match status" value="1"/>
</dbReference>
<dbReference type="EMBL" id="BARW01022779">
    <property type="protein sequence ID" value="GAI88850.1"/>
    <property type="molecule type" value="Genomic_DNA"/>
</dbReference>
<dbReference type="InterPro" id="IPR029010">
    <property type="entry name" value="ThuA-like"/>
</dbReference>
<feature type="domain" description="ThuA-like" evidence="1">
    <location>
        <begin position="2"/>
        <end position="155"/>
    </location>
</feature>
<proteinExistence type="predicted"/>
<dbReference type="AlphaFoldDB" id="X1TMQ3"/>